<dbReference type="SUPFAM" id="SSF51338">
    <property type="entry name" value="Composite domain of metallo-dependent hydrolases"/>
    <property type="match status" value="2"/>
</dbReference>
<dbReference type="Pfam" id="PF01979">
    <property type="entry name" value="Amidohydro_1"/>
    <property type="match status" value="1"/>
</dbReference>
<dbReference type="PANTHER" id="PTHR11647:SF1">
    <property type="entry name" value="COLLAPSIN RESPONSE MEDIATOR PROTEIN"/>
    <property type="match status" value="1"/>
</dbReference>
<dbReference type="GO" id="GO:0004157">
    <property type="term" value="F:dihydropyrimidinase activity"/>
    <property type="evidence" value="ECO:0007669"/>
    <property type="project" value="UniProtKB-EC"/>
</dbReference>
<reference evidence="7 8" key="1">
    <citation type="submission" date="2020-05" db="EMBL/GenBank/DDBJ databases">
        <title>Draft genome sequence of Clostridium cochlearium strain AGROS13 isolated from a sheep dairy farm in New Zealand.</title>
        <authorList>
            <person name="Gupta T.B."/>
            <person name="Jauregui R."/>
            <person name="Risson A.N."/>
            <person name="Brightwell G."/>
            <person name="Maclean P."/>
        </authorList>
    </citation>
    <scope>NUCLEOTIDE SEQUENCE [LARGE SCALE GENOMIC DNA]</scope>
    <source>
        <strain evidence="7 8">AGROS13</strain>
    </source>
</reference>
<sequence length="461" mass="51430">MQNFDTIIKNGTIVTASDTYRGDIGIKDGRITQIGLKLDSSCENIIDADGKYIFPGGIDPHTHMDMPFGGTFSSDDFLTGTKAAACGGTTTIVDFAVQPKGKTLKETTKIWREKADNKACIDYGIHISITDMNDEILEEMESIIKEGYSSFKLFMTYEGMRVEDDTLMKALIRARDKGGIICVHAENHYVIDYLVKKLLSEGKIEPKYHALSRPELCEGEAAGRAIKLAEICGAPLYIVHNTCNASVSEIERARNLGYPIMGETCPQYLLLSYENYEEEDFNGAKYVMSPPLRDKSNWEHIWKALQKGTLQVVATDHCPFFMEQKRMGINSFDKIPNGAPGVELRMALMYTYGVLQNKISLQKFVEVTSTNAAKIFGMYPQKGSIAVGSDADLVIFDPEKEIEVKEENLNENVDYTPYEGFKLKGYPVMTLLRGEIIAKDGKFVGKKGIGKFIKRGRGEIL</sequence>
<protein>
    <submittedName>
        <fullName evidence="7">Dihydropyrimidinase</fullName>
        <ecNumber evidence="7">3.5.2.2</ecNumber>
    </submittedName>
</protein>
<dbReference type="InterPro" id="IPR006680">
    <property type="entry name" value="Amidohydro-rel"/>
</dbReference>
<dbReference type="GO" id="GO:0005829">
    <property type="term" value="C:cytosol"/>
    <property type="evidence" value="ECO:0007669"/>
    <property type="project" value="TreeGrafter"/>
</dbReference>
<gene>
    <name evidence="7" type="primary">hydA</name>
    <name evidence="7" type="ORF">HMJ28_06845</name>
</gene>
<dbReference type="InterPro" id="IPR050378">
    <property type="entry name" value="Metallo-dep_Hydrolases_sf"/>
</dbReference>
<comment type="PTM">
    <text evidence="5">Carbamylation allows a single lysine to coordinate two divalent metal cations.</text>
</comment>
<dbReference type="Gene3D" id="2.30.40.10">
    <property type="entry name" value="Urease, subunit C, domain 1"/>
    <property type="match status" value="1"/>
</dbReference>
<proteinExistence type="inferred from homology"/>
<dbReference type="InterPro" id="IPR032466">
    <property type="entry name" value="Metal_Hydrolase"/>
</dbReference>
<keyword evidence="3" id="KW-0479">Metal-binding</keyword>
<feature type="modified residue" description="N6-carboxylysine" evidence="5">
    <location>
        <position position="152"/>
    </location>
</feature>
<comment type="similarity">
    <text evidence="2">Belongs to the metallo-dependent hydrolases superfamily. Hydantoinase/dihydropyrimidinase family.</text>
</comment>
<evidence type="ECO:0000256" key="1">
    <source>
        <dbReference type="ARBA" id="ARBA00001947"/>
    </source>
</evidence>
<dbReference type="EMBL" id="JABFIF010000011">
    <property type="protein sequence ID" value="NOH16101.1"/>
    <property type="molecule type" value="Genomic_DNA"/>
</dbReference>
<dbReference type="AlphaFoldDB" id="A0A7Y3XY05"/>
<dbReference type="SUPFAM" id="SSF51556">
    <property type="entry name" value="Metallo-dependent hydrolases"/>
    <property type="match status" value="1"/>
</dbReference>
<name>A0A7Y3XY05_CLOCO</name>
<evidence type="ECO:0000313" key="7">
    <source>
        <dbReference type="EMBL" id="NOH16101.1"/>
    </source>
</evidence>
<dbReference type="FunFam" id="3.20.20.140:FF:000076">
    <property type="entry name" value="Dihydropyrimidinase like 2"/>
    <property type="match status" value="1"/>
</dbReference>
<evidence type="ECO:0000313" key="8">
    <source>
        <dbReference type="Proteomes" id="UP000528432"/>
    </source>
</evidence>
<dbReference type="RefSeq" id="WP_171303376.1">
    <property type="nucleotide sequence ID" value="NZ_JABFIF010000011.1"/>
</dbReference>
<dbReference type="EC" id="3.5.2.2" evidence="7"/>
<evidence type="ECO:0000256" key="5">
    <source>
        <dbReference type="PIRSR" id="PIRSR611778-50"/>
    </source>
</evidence>
<dbReference type="CDD" id="cd01314">
    <property type="entry name" value="D-HYD"/>
    <property type="match status" value="1"/>
</dbReference>
<evidence type="ECO:0000259" key="6">
    <source>
        <dbReference type="Pfam" id="PF01979"/>
    </source>
</evidence>
<dbReference type="GO" id="GO:0046872">
    <property type="term" value="F:metal ion binding"/>
    <property type="evidence" value="ECO:0007669"/>
    <property type="project" value="UniProtKB-KW"/>
</dbReference>
<feature type="domain" description="Amidohydrolase-related" evidence="6">
    <location>
        <begin position="52"/>
        <end position="436"/>
    </location>
</feature>
<evidence type="ECO:0000256" key="2">
    <source>
        <dbReference type="ARBA" id="ARBA00008829"/>
    </source>
</evidence>
<dbReference type="InterPro" id="IPR011059">
    <property type="entry name" value="Metal-dep_hydrolase_composite"/>
</dbReference>
<organism evidence="7 8">
    <name type="scientific">Clostridium cochlearium</name>
    <dbReference type="NCBI Taxonomy" id="1494"/>
    <lineage>
        <taxon>Bacteria</taxon>
        <taxon>Bacillati</taxon>
        <taxon>Bacillota</taxon>
        <taxon>Clostridia</taxon>
        <taxon>Eubacteriales</taxon>
        <taxon>Clostridiaceae</taxon>
        <taxon>Clostridium</taxon>
    </lineage>
</organism>
<dbReference type="Proteomes" id="UP000528432">
    <property type="component" value="Unassembled WGS sequence"/>
</dbReference>
<evidence type="ECO:0000256" key="4">
    <source>
        <dbReference type="ARBA" id="ARBA00022801"/>
    </source>
</evidence>
<evidence type="ECO:0000256" key="3">
    <source>
        <dbReference type="ARBA" id="ARBA00022723"/>
    </source>
</evidence>
<dbReference type="NCBIfam" id="TIGR02033">
    <property type="entry name" value="D-hydantoinase"/>
    <property type="match status" value="1"/>
</dbReference>
<accession>A0A7Y3XY05</accession>
<dbReference type="Gene3D" id="3.20.20.140">
    <property type="entry name" value="Metal-dependent hydrolases"/>
    <property type="match status" value="1"/>
</dbReference>
<dbReference type="PANTHER" id="PTHR11647">
    <property type="entry name" value="HYDRANTOINASE/DIHYDROPYRIMIDINASE FAMILY MEMBER"/>
    <property type="match status" value="1"/>
</dbReference>
<comment type="cofactor">
    <cofactor evidence="1">
        <name>Zn(2+)</name>
        <dbReference type="ChEBI" id="CHEBI:29105"/>
    </cofactor>
</comment>
<keyword evidence="4 7" id="KW-0378">Hydrolase</keyword>
<comment type="caution">
    <text evidence="7">The sequence shown here is derived from an EMBL/GenBank/DDBJ whole genome shotgun (WGS) entry which is preliminary data.</text>
</comment>
<dbReference type="InterPro" id="IPR011778">
    <property type="entry name" value="Hydantoinase/dihydroPyrase"/>
</dbReference>